<dbReference type="AlphaFoldDB" id="A0A9P5TDH5"/>
<keyword evidence="2" id="KW-1185">Reference proteome</keyword>
<organism evidence="1 2">
    <name type="scientific">Russula ochroleuca</name>
    <dbReference type="NCBI Taxonomy" id="152965"/>
    <lineage>
        <taxon>Eukaryota</taxon>
        <taxon>Fungi</taxon>
        <taxon>Dikarya</taxon>
        <taxon>Basidiomycota</taxon>
        <taxon>Agaricomycotina</taxon>
        <taxon>Agaricomycetes</taxon>
        <taxon>Russulales</taxon>
        <taxon>Russulaceae</taxon>
        <taxon>Russula</taxon>
    </lineage>
</organism>
<comment type="caution">
    <text evidence="1">The sequence shown here is derived from an EMBL/GenBank/DDBJ whole genome shotgun (WGS) entry which is preliminary data.</text>
</comment>
<protein>
    <submittedName>
        <fullName evidence="1">Uncharacterized protein</fullName>
    </submittedName>
</protein>
<dbReference type="EMBL" id="WHVB01000002">
    <property type="protein sequence ID" value="KAF8486107.1"/>
    <property type="molecule type" value="Genomic_DNA"/>
</dbReference>
<reference evidence="1" key="1">
    <citation type="submission" date="2019-10" db="EMBL/GenBank/DDBJ databases">
        <authorList>
            <consortium name="DOE Joint Genome Institute"/>
            <person name="Kuo A."/>
            <person name="Miyauchi S."/>
            <person name="Kiss E."/>
            <person name="Drula E."/>
            <person name="Kohler A."/>
            <person name="Sanchez-Garcia M."/>
            <person name="Andreopoulos B."/>
            <person name="Barry K.W."/>
            <person name="Bonito G."/>
            <person name="Buee M."/>
            <person name="Carver A."/>
            <person name="Chen C."/>
            <person name="Cichocki N."/>
            <person name="Clum A."/>
            <person name="Culley D."/>
            <person name="Crous P.W."/>
            <person name="Fauchery L."/>
            <person name="Girlanda M."/>
            <person name="Hayes R."/>
            <person name="Keri Z."/>
            <person name="LaButti K."/>
            <person name="Lipzen A."/>
            <person name="Lombard V."/>
            <person name="Magnuson J."/>
            <person name="Maillard F."/>
            <person name="Morin E."/>
            <person name="Murat C."/>
            <person name="Nolan M."/>
            <person name="Ohm R."/>
            <person name="Pangilinan J."/>
            <person name="Pereira M."/>
            <person name="Perotto S."/>
            <person name="Peter M."/>
            <person name="Riley R."/>
            <person name="Sitrit Y."/>
            <person name="Stielow B."/>
            <person name="Szollosi G."/>
            <person name="Zifcakova L."/>
            <person name="Stursova M."/>
            <person name="Spatafora J.W."/>
            <person name="Tedersoo L."/>
            <person name="Vaario L.-M."/>
            <person name="Yamada A."/>
            <person name="Yan M."/>
            <person name="Wang P."/>
            <person name="Xu J."/>
            <person name="Bruns T."/>
            <person name="Baldrian P."/>
            <person name="Vilgalys R."/>
            <person name="Henrissat B."/>
            <person name="Grigoriev I.V."/>
            <person name="Hibbett D."/>
            <person name="Nagy L.G."/>
            <person name="Martin F.M."/>
        </authorList>
    </citation>
    <scope>NUCLEOTIDE SEQUENCE</scope>
    <source>
        <strain evidence="1">Prilba</strain>
    </source>
</reference>
<evidence type="ECO:0000313" key="2">
    <source>
        <dbReference type="Proteomes" id="UP000759537"/>
    </source>
</evidence>
<reference evidence="1" key="2">
    <citation type="journal article" date="2020" name="Nat. Commun.">
        <title>Large-scale genome sequencing of mycorrhizal fungi provides insights into the early evolution of symbiotic traits.</title>
        <authorList>
            <person name="Miyauchi S."/>
            <person name="Kiss E."/>
            <person name="Kuo A."/>
            <person name="Drula E."/>
            <person name="Kohler A."/>
            <person name="Sanchez-Garcia M."/>
            <person name="Morin E."/>
            <person name="Andreopoulos B."/>
            <person name="Barry K.W."/>
            <person name="Bonito G."/>
            <person name="Buee M."/>
            <person name="Carver A."/>
            <person name="Chen C."/>
            <person name="Cichocki N."/>
            <person name="Clum A."/>
            <person name="Culley D."/>
            <person name="Crous P.W."/>
            <person name="Fauchery L."/>
            <person name="Girlanda M."/>
            <person name="Hayes R.D."/>
            <person name="Keri Z."/>
            <person name="LaButti K."/>
            <person name="Lipzen A."/>
            <person name="Lombard V."/>
            <person name="Magnuson J."/>
            <person name="Maillard F."/>
            <person name="Murat C."/>
            <person name="Nolan M."/>
            <person name="Ohm R.A."/>
            <person name="Pangilinan J."/>
            <person name="Pereira M.F."/>
            <person name="Perotto S."/>
            <person name="Peter M."/>
            <person name="Pfister S."/>
            <person name="Riley R."/>
            <person name="Sitrit Y."/>
            <person name="Stielow J.B."/>
            <person name="Szollosi G."/>
            <person name="Zifcakova L."/>
            <person name="Stursova M."/>
            <person name="Spatafora J.W."/>
            <person name="Tedersoo L."/>
            <person name="Vaario L.M."/>
            <person name="Yamada A."/>
            <person name="Yan M."/>
            <person name="Wang P."/>
            <person name="Xu J."/>
            <person name="Bruns T."/>
            <person name="Baldrian P."/>
            <person name="Vilgalys R."/>
            <person name="Dunand C."/>
            <person name="Henrissat B."/>
            <person name="Grigoriev I.V."/>
            <person name="Hibbett D."/>
            <person name="Nagy L.G."/>
            <person name="Martin F.M."/>
        </authorList>
    </citation>
    <scope>NUCLEOTIDE SEQUENCE</scope>
    <source>
        <strain evidence="1">Prilba</strain>
    </source>
</reference>
<sequence length="101" mass="11221">MASVNTTLEREYDYDTYTYLAVLLTPSHPLLDDPSRIHPHLKHLGPAGALPDIHVFSVPKPTWEHSSTTIIDALHQADGILRVDVQEPRTRAKRDTAGLAS</sequence>
<dbReference type="OrthoDB" id="2585179at2759"/>
<evidence type="ECO:0000313" key="1">
    <source>
        <dbReference type="EMBL" id="KAF8486107.1"/>
    </source>
</evidence>
<gene>
    <name evidence="1" type="ORF">DFH94DRAFT_168536</name>
</gene>
<dbReference type="Proteomes" id="UP000759537">
    <property type="component" value="Unassembled WGS sequence"/>
</dbReference>
<proteinExistence type="predicted"/>
<accession>A0A9P5TDH5</accession>
<name>A0A9P5TDH5_9AGAM</name>